<keyword evidence="2" id="KW-0732">Signal</keyword>
<evidence type="ECO:0008006" key="5">
    <source>
        <dbReference type="Google" id="ProtNLM"/>
    </source>
</evidence>
<keyword evidence="1" id="KW-0812">Transmembrane</keyword>
<keyword evidence="1" id="KW-1133">Transmembrane helix</keyword>
<comment type="caution">
    <text evidence="3">The sequence shown here is derived from an EMBL/GenBank/DDBJ whole genome shotgun (WGS) entry which is preliminary data.</text>
</comment>
<keyword evidence="1" id="KW-0472">Membrane</keyword>
<dbReference type="Proteomes" id="UP000672657">
    <property type="component" value="Unassembled WGS sequence"/>
</dbReference>
<accession>A0ABM8TND6</accession>
<dbReference type="InterPro" id="IPR022266">
    <property type="entry name" value="DtrJ-like"/>
</dbReference>
<dbReference type="RefSeq" id="WP_211955843.1">
    <property type="nucleotide sequence ID" value="NZ_CAJPVI010000033.1"/>
</dbReference>
<feature type="transmembrane region" description="Helical" evidence="1">
    <location>
        <begin position="180"/>
        <end position="199"/>
    </location>
</feature>
<reference evidence="3 4" key="1">
    <citation type="submission" date="2021-03" db="EMBL/GenBank/DDBJ databases">
        <authorList>
            <person name="Peeters C."/>
        </authorList>
    </citation>
    <scope>NUCLEOTIDE SEQUENCE [LARGE SCALE GENOMIC DNA]</scope>
    <source>
        <strain evidence="3 4">LMG 26411</strain>
    </source>
</reference>
<feature type="transmembrane region" description="Helical" evidence="1">
    <location>
        <begin position="152"/>
        <end position="174"/>
    </location>
</feature>
<protein>
    <recommendedName>
        <fullName evidence="5">DUF4400 domain-containing protein</fullName>
    </recommendedName>
</protein>
<feature type="transmembrane region" description="Helical" evidence="1">
    <location>
        <begin position="110"/>
        <end position="132"/>
    </location>
</feature>
<evidence type="ECO:0000313" key="3">
    <source>
        <dbReference type="EMBL" id="CAG2155393.1"/>
    </source>
</evidence>
<proteinExistence type="predicted"/>
<feature type="signal peptide" evidence="2">
    <location>
        <begin position="1"/>
        <end position="29"/>
    </location>
</feature>
<sequence length="205" mass="22029">MANSRFGAHVRLWLLAAPLMICALAPLIADDAAFEVGEAEQTSVIRLLGDKKADAATQAANEHFARWFVQPGVIKASFAGSAERAAISDAGASDMGRRWMAHFWLMMYRMLYRAAVGHYWLFGAVVLLAALLNDGSVSRRIKASAAGFANPVSFHVAAHGLLVSFGVGASALLLPVPLLAYWWTAGVCFVGLLSWRLAASFHVGR</sequence>
<feature type="chain" id="PRO_5047080170" description="DUF4400 domain-containing protein" evidence="2">
    <location>
        <begin position="30"/>
        <end position="205"/>
    </location>
</feature>
<evidence type="ECO:0000256" key="2">
    <source>
        <dbReference type="SAM" id="SignalP"/>
    </source>
</evidence>
<keyword evidence="4" id="KW-1185">Reference proteome</keyword>
<evidence type="ECO:0000313" key="4">
    <source>
        <dbReference type="Proteomes" id="UP000672657"/>
    </source>
</evidence>
<dbReference type="EMBL" id="CAJPVI010000033">
    <property type="protein sequence ID" value="CAG2155393.1"/>
    <property type="molecule type" value="Genomic_DNA"/>
</dbReference>
<dbReference type="Pfam" id="PF14348">
    <property type="entry name" value="DtrJ-like"/>
    <property type="match status" value="1"/>
</dbReference>
<gene>
    <name evidence="3" type="ORF">LMG26411_04924</name>
</gene>
<name>A0ABM8TND6_9BURK</name>
<organism evidence="3 4">
    <name type="scientific">Cupriavidus numazuensis</name>
    <dbReference type="NCBI Taxonomy" id="221992"/>
    <lineage>
        <taxon>Bacteria</taxon>
        <taxon>Pseudomonadati</taxon>
        <taxon>Pseudomonadota</taxon>
        <taxon>Betaproteobacteria</taxon>
        <taxon>Burkholderiales</taxon>
        <taxon>Burkholderiaceae</taxon>
        <taxon>Cupriavidus</taxon>
    </lineage>
</organism>
<evidence type="ECO:0000256" key="1">
    <source>
        <dbReference type="SAM" id="Phobius"/>
    </source>
</evidence>